<sequence>MMLKKQALFSIALLTSATLYAVPIESRGLSGQNASDVIGPAAPITGNMNWDLMQKNQQLENQIRELRGKLEEQDNAIEQLNKELSNRYTDLDQRLELMAQKLEADTESTDETPSDETTPEEQKPTENQSNEAAPIATTPKTQTPTEPPVQNGTNTSSAQDLEKAAYSIALEAYKQGGAKKAIEPMQSFIKNNPNSIYTGNAYFWLAEFNLAIDPPNYEEAKKNYEVVAAKYGNSSKAPRALYRLYSIATEVNKNPQTANVYKNKLLSAFPDSEEANFLKNS</sequence>
<evidence type="ECO:0000259" key="4">
    <source>
        <dbReference type="Pfam" id="PF16331"/>
    </source>
</evidence>
<dbReference type="Gene3D" id="1.20.5.110">
    <property type="match status" value="1"/>
</dbReference>
<feature type="domain" description="YbgF trimerisation" evidence="4">
    <location>
        <begin position="47"/>
        <end position="100"/>
    </location>
</feature>
<evidence type="ECO:0000256" key="1">
    <source>
        <dbReference type="SAM" id="Coils"/>
    </source>
</evidence>
<accession>A0ABV7BEF4</accession>
<name>A0ABV7BEF4_9GAMM</name>
<dbReference type="Proteomes" id="UP001595455">
    <property type="component" value="Unassembled WGS sequence"/>
</dbReference>
<keyword evidence="3" id="KW-0732">Signal</keyword>
<keyword evidence="6" id="KW-1185">Reference proteome</keyword>
<feature type="chain" id="PRO_5046358893" evidence="3">
    <location>
        <begin position="22"/>
        <end position="281"/>
    </location>
</feature>
<feature type="coiled-coil region" evidence="1">
    <location>
        <begin position="49"/>
        <end position="101"/>
    </location>
</feature>
<dbReference type="InterPro" id="IPR011990">
    <property type="entry name" value="TPR-like_helical_dom_sf"/>
</dbReference>
<evidence type="ECO:0000256" key="3">
    <source>
        <dbReference type="SAM" id="SignalP"/>
    </source>
</evidence>
<feature type="signal peptide" evidence="3">
    <location>
        <begin position="1"/>
        <end position="21"/>
    </location>
</feature>
<evidence type="ECO:0000256" key="2">
    <source>
        <dbReference type="SAM" id="MobiDB-lite"/>
    </source>
</evidence>
<dbReference type="Gene3D" id="1.25.40.10">
    <property type="entry name" value="Tetratricopeptide repeat domain"/>
    <property type="match status" value="1"/>
</dbReference>
<keyword evidence="1" id="KW-0175">Coiled coil</keyword>
<comment type="caution">
    <text evidence="5">The sequence shown here is derived from an EMBL/GenBank/DDBJ whole genome shotgun (WGS) entry which is preliminary data.</text>
</comment>
<evidence type="ECO:0000313" key="5">
    <source>
        <dbReference type="EMBL" id="MFC2995093.1"/>
    </source>
</evidence>
<organism evidence="5 6">
    <name type="scientific">Acinetobacter sichuanensis</name>
    <dbReference type="NCBI Taxonomy" id="2136183"/>
    <lineage>
        <taxon>Bacteria</taxon>
        <taxon>Pseudomonadati</taxon>
        <taxon>Pseudomonadota</taxon>
        <taxon>Gammaproteobacteria</taxon>
        <taxon>Moraxellales</taxon>
        <taxon>Moraxellaceae</taxon>
        <taxon>Acinetobacter</taxon>
    </lineage>
</organism>
<evidence type="ECO:0000313" key="6">
    <source>
        <dbReference type="Proteomes" id="UP001595455"/>
    </source>
</evidence>
<dbReference type="EMBL" id="JBHRSF010000015">
    <property type="protein sequence ID" value="MFC2995093.1"/>
    <property type="molecule type" value="Genomic_DNA"/>
</dbReference>
<feature type="compositionally biased region" description="Acidic residues" evidence="2">
    <location>
        <begin position="105"/>
        <end position="119"/>
    </location>
</feature>
<feature type="compositionally biased region" description="Low complexity" evidence="2">
    <location>
        <begin position="132"/>
        <end position="144"/>
    </location>
</feature>
<feature type="region of interest" description="Disordered" evidence="2">
    <location>
        <begin position="103"/>
        <end position="157"/>
    </location>
</feature>
<dbReference type="RefSeq" id="WP_228199053.1">
    <property type="nucleotide sequence ID" value="NZ_JBHRSF010000015.1"/>
</dbReference>
<reference evidence="6" key="1">
    <citation type="journal article" date="2019" name="Int. J. Syst. Evol. Microbiol.">
        <title>The Global Catalogue of Microorganisms (GCM) 10K type strain sequencing project: providing services to taxonomists for standard genome sequencing and annotation.</title>
        <authorList>
            <consortium name="The Broad Institute Genomics Platform"/>
            <consortium name="The Broad Institute Genome Sequencing Center for Infectious Disease"/>
            <person name="Wu L."/>
            <person name="Ma J."/>
        </authorList>
    </citation>
    <scope>NUCLEOTIDE SEQUENCE [LARGE SCALE GENOMIC DNA]</scope>
    <source>
        <strain evidence="6">KCTC 62575</strain>
    </source>
</reference>
<dbReference type="InterPro" id="IPR032519">
    <property type="entry name" value="YbgF_tri"/>
</dbReference>
<dbReference type="Pfam" id="PF16331">
    <property type="entry name" value="TolA_bind_tri"/>
    <property type="match status" value="1"/>
</dbReference>
<gene>
    <name evidence="5" type="ORF">ACFODO_07365</name>
</gene>
<dbReference type="SUPFAM" id="SSF48452">
    <property type="entry name" value="TPR-like"/>
    <property type="match status" value="1"/>
</dbReference>
<protein>
    <submittedName>
        <fullName evidence="5">YbgF trimerization domain-containing protein</fullName>
    </submittedName>
</protein>
<proteinExistence type="predicted"/>